<evidence type="ECO:0000313" key="2">
    <source>
        <dbReference type="EMBL" id="UYP48793.1"/>
    </source>
</evidence>
<evidence type="ECO:0000313" key="3">
    <source>
        <dbReference type="Proteomes" id="UP001208689"/>
    </source>
</evidence>
<accession>A0ABY6HZ37</accession>
<proteinExistence type="predicted"/>
<gene>
    <name evidence="2" type="ORF">NEF87_005078</name>
</gene>
<keyword evidence="1" id="KW-0472">Membrane</keyword>
<feature type="transmembrane region" description="Helical" evidence="1">
    <location>
        <begin position="31"/>
        <end position="53"/>
    </location>
</feature>
<evidence type="ECO:0000256" key="1">
    <source>
        <dbReference type="SAM" id="Phobius"/>
    </source>
</evidence>
<protein>
    <submittedName>
        <fullName evidence="2">Uncharacterized protein</fullName>
    </submittedName>
</protein>
<keyword evidence="1" id="KW-1133">Transmembrane helix</keyword>
<keyword evidence="3" id="KW-1185">Reference proteome</keyword>
<dbReference type="Proteomes" id="UP001208689">
    <property type="component" value="Chromosome"/>
</dbReference>
<organism evidence="2 3">
    <name type="scientific">Candidatus Lokiarchaeum ossiferum</name>
    <dbReference type="NCBI Taxonomy" id="2951803"/>
    <lineage>
        <taxon>Archaea</taxon>
        <taxon>Promethearchaeati</taxon>
        <taxon>Promethearchaeota</taxon>
        <taxon>Promethearchaeia</taxon>
        <taxon>Promethearchaeales</taxon>
        <taxon>Promethearchaeaceae</taxon>
        <taxon>Candidatus Lokiarchaeum</taxon>
    </lineage>
</organism>
<sequence length="82" mass="9766">MTDYLEELDDDFEEWTSKKTSKVGKKLEYSAYFYFLLEIGIFLFLIATIFNSIHSNPFYSEHTIFSLLFPNLLHPLLYKDRG</sequence>
<dbReference type="EMBL" id="CP104013">
    <property type="protein sequence ID" value="UYP48793.1"/>
    <property type="molecule type" value="Genomic_DNA"/>
</dbReference>
<keyword evidence="1" id="KW-0812">Transmembrane</keyword>
<name>A0ABY6HZ37_9ARCH</name>
<reference evidence="2" key="1">
    <citation type="submission" date="2022-09" db="EMBL/GenBank/DDBJ databases">
        <title>Actin cytoskeleton and complex cell architecture in an #Asgard archaeon.</title>
        <authorList>
            <person name="Ponce Toledo R.I."/>
            <person name="Schleper C."/>
            <person name="Rodrigues Oliveira T."/>
            <person name="Wollweber F."/>
            <person name="Xu J."/>
            <person name="Rittmann S."/>
            <person name="Klingl A."/>
            <person name="Pilhofer M."/>
        </authorList>
    </citation>
    <scope>NUCLEOTIDE SEQUENCE</scope>
    <source>
        <strain evidence="2">B-35</strain>
    </source>
</reference>